<sequence>MNKYDILLHEKAMKERSTHCSCMKRFRDSVSLDAADEEGVLEPSDD</sequence>
<protein>
    <submittedName>
        <fullName evidence="1">Uncharacterized protein</fullName>
    </submittedName>
</protein>
<proteinExistence type="predicted"/>
<dbReference type="Proteomes" id="UP001203004">
    <property type="component" value="Unassembled WGS sequence"/>
</dbReference>
<name>A0ABT0MD11_9BACL</name>
<keyword evidence="2" id="KW-1185">Reference proteome</keyword>
<dbReference type="EMBL" id="JAMAST010000011">
    <property type="protein sequence ID" value="MCL1632200.1"/>
    <property type="molecule type" value="Genomic_DNA"/>
</dbReference>
<accession>A0ABT0MD11</accession>
<comment type="caution">
    <text evidence="1">The sequence shown here is derived from an EMBL/GenBank/DDBJ whole genome shotgun (WGS) entry which is preliminary data.</text>
</comment>
<evidence type="ECO:0000313" key="2">
    <source>
        <dbReference type="Proteomes" id="UP001203004"/>
    </source>
</evidence>
<reference evidence="1 2" key="1">
    <citation type="submission" date="2022-05" db="EMBL/GenBank/DDBJ databases">
        <title>Sporolactobacillus sp nov CPB3-1, isolated from tree bark (Mangifera indica L.).</title>
        <authorList>
            <person name="Phuengjayaem S."/>
            <person name="Tanasupawat S."/>
        </authorList>
    </citation>
    <scope>NUCLEOTIDE SEQUENCE [LARGE SCALE GENOMIC DNA]</scope>
    <source>
        <strain evidence="1 2">CPB3-1</strain>
    </source>
</reference>
<evidence type="ECO:0000313" key="1">
    <source>
        <dbReference type="EMBL" id="MCL1632200.1"/>
    </source>
</evidence>
<dbReference type="RefSeq" id="WP_249101676.1">
    <property type="nucleotide sequence ID" value="NZ_JAMAST010000011.1"/>
</dbReference>
<organism evidence="1 2">
    <name type="scientific">Sporolactobacillus mangiferae</name>
    <dbReference type="NCBI Taxonomy" id="2940498"/>
    <lineage>
        <taxon>Bacteria</taxon>
        <taxon>Bacillati</taxon>
        <taxon>Bacillota</taxon>
        <taxon>Bacilli</taxon>
        <taxon>Bacillales</taxon>
        <taxon>Sporolactobacillaceae</taxon>
        <taxon>Sporolactobacillus</taxon>
    </lineage>
</organism>
<gene>
    <name evidence="1" type="ORF">M3N64_09635</name>
</gene>